<dbReference type="Pfam" id="PF13593">
    <property type="entry name" value="SBF_like"/>
    <property type="match status" value="1"/>
</dbReference>
<dbReference type="PANTHER" id="PTHR18640">
    <property type="entry name" value="SOLUTE CARRIER FAMILY 10 MEMBER 7"/>
    <property type="match status" value="1"/>
</dbReference>
<dbReference type="PIRSF" id="PIRSF026166">
    <property type="entry name" value="UCP026166"/>
    <property type="match status" value="1"/>
</dbReference>
<feature type="transmembrane region" description="Helical" evidence="1">
    <location>
        <begin position="218"/>
        <end position="239"/>
    </location>
</feature>
<dbReference type="EMBL" id="PDJG01000001">
    <property type="protein sequence ID" value="PFG34418.1"/>
    <property type="molecule type" value="Genomic_DNA"/>
</dbReference>
<dbReference type="Gene3D" id="1.20.1530.20">
    <property type="match status" value="1"/>
</dbReference>
<dbReference type="InterPro" id="IPR016833">
    <property type="entry name" value="Put_Na-Bile_cotransptr"/>
</dbReference>
<feature type="transmembrane region" description="Helical" evidence="1">
    <location>
        <begin position="288"/>
        <end position="310"/>
    </location>
</feature>
<dbReference type="InterPro" id="IPR038770">
    <property type="entry name" value="Na+/solute_symporter_sf"/>
</dbReference>
<evidence type="ECO:0000256" key="1">
    <source>
        <dbReference type="SAM" id="Phobius"/>
    </source>
</evidence>
<protein>
    <submittedName>
        <fullName evidence="2">Sodium/bile acid cotransporter 7</fullName>
    </submittedName>
</protein>
<feature type="transmembrane region" description="Helical" evidence="1">
    <location>
        <begin position="245"/>
        <end position="267"/>
    </location>
</feature>
<dbReference type="RefSeq" id="WP_245862472.1">
    <property type="nucleotide sequence ID" value="NZ_PDJG01000001.1"/>
</dbReference>
<sequence>MTNHPSPDEAARRPHLGRRVLTRIDPFIVGMLCAVLLASFLPARGDAAEALGYLVLVAVGWLFFLYGVRLPTSDAFAAVRDWKLHGTVLGVTFVAFPLLGLASQLLAPAVIPVDLARGVLFLTLLPSTVQASIAFTSIARGNVAGAVVAASFSNLAGVVVTPLLVGLLLGGAVGFSADSIVKIGLQLLAPFVAGQLLRPWLAPWVLRHKRLTTVTDRGSVLLVVYSAFSHGVVDGIWTSVSFGSVVALVVISAVLLTIVLSLTTFLGHRLGFSRADRVVLLMCGSKKSLATGVPIATVLLPAATLGYMVLPLMIFHQLQLVVCSVIARRLGEQADPEPVALSPAPAA</sequence>
<feature type="transmembrane region" description="Helical" evidence="1">
    <location>
        <begin position="50"/>
        <end position="68"/>
    </location>
</feature>
<keyword evidence="1" id="KW-0812">Transmembrane</keyword>
<organism evidence="2 3">
    <name type="scientific">Sanguibacter antarcticus</name>
    <dbReference type="NCBI Taxonomy" id="372484"/>
    <lineage>
        <taxon>Bacteria</taxon>
        <taxon>Bacillati</taxon>
        <taxon>Actinomycetota</taxon>
        <taxon>Actinomycetes</taxon>
        <taxon>Micrococcales</taxon>
        <taxon>Sanguibacteraceae</taxon>
        <taxon>Sanguibacter</taxon>
    </lineage>
</organism>
<feature type="transmembrane region" description="Helical" evidence="1">
    <location>
        <begin position="146"/>
        <end position="175"/>
    </location>
</feature>
<dbReference type="GO" id="GO:0005886">
    <property type="term" value="C:plasma membrane"/>
    <property type="evidence" value="ECO:0007669"/>
    <property type="project" value="TreeGrafter"/>
</dbReference>
<feature type="transmembrane region" description="Helical" evidence="1">
    <location>
        <begin position="88"/>
        <end position="107"/>
    </location>
</feature>
<keyword evidence="1" id="KW-1133">Transmembrane helix</keyword>
<feature type="transmembrane region" description="Helical" evidence="1">
    <location>
        <begin position="20"/>
        <end position="38"/>
    </location>
</feature>
<comment type="caution">
    <text evidence="2">The sequence shown here is derived from an EMBL/GenBank/DDBJ whole genome shotgun (WGS) entry which is preliminary data.</text>
</comment>
<dbReference type="Proteomes" id="UP000225548">
    <property type="component" value="Unassembled WGS sequence"/>
</dbReference>
<keyword evidence="3" id="KW-1185">Reference proteome</keyword>
<accession>A0A2A9E630</accession>
<feature type="transmembrane region" description="Helical" evidence="1">
    <location>
        <begin position="119"/>
        <end position="139"/>
    </location>
</feature>
<evidence type="ECO:0000313" key="2">
    <source>
        <dbReference type="EMBL" id="PFG34418.1"/>
    </source>
</evidence>
<feature type="transmembrane region" description="Helical" evidence="1">
    <location>
        <begin position="187"/>
        <end position="206"/>
    </location>
</feature>
<dbReference type="AlphaFoldDB" id="A0A2A9E630"/>
<dbReference type="PANTHER" id="PTHR18640:SF5">
    <property type="entry name" value="SODIUM_BILE ACID COTRANSPORTER 7"/>
    <property type="match status" value="1"/>
</dbReference>
<proteinExistence type="predicted"/>
<keyword evidence="1" id="KW-0472">Membrane</keyword>
<name>A0A2A9E630_9MICO</name>
<gene>
    <name evidence="2" type="ORF">ATL42_2328</name>
</gene>
<reference evidence="2 3" key="1">
    <citation type="submission" date="2017-10" db="EMBL/GenBank/DDBJ databases">
        <title>Sequencing the genomes of 1000 actinobacteria strains.</title>
        <authorList>
            <person name="Klenk H.-P."/>
        </authorList>
    </citation>
    <scope>NUCLEOTIDE SEQUENCE [LARGE SCALE GENOMIC DNA]</scope>
    <source>
        <strain evidence="2 3">DSM 18966</strain>
    </source>
</reference>
<evidence type="ECO:0000313" key="3">
    <source>
        <dbReference type="Proteomes" id="UP000225548"/>
    </source>
</evidence>